<name>A0A1D2M8L3_ORCCI</name>
<dbReference type="InterPro" id="IPR002401">
    <property type="entry name" value="Cyt_P450_E_grp-I"/>
</dbReference>
<dbReference type="OrthoDB" id="1103324at2759"/>
<evidence type="ECO:0000256" key="1">
    <source>
        <dbReference type="ARBA" id="ARBA00010617"/>
    </source>
</evidence>
<dbReference type="EMBL" id="LJIJ01002720">
    <property type="protein sequence ID" value="ODM89326.1"/>
    <property type="molecule type" value="Genomic_DNA"/>
</dbReference>
<dbReference type="PROSITE" id="PS00086">
    <property type="entry name" value="CYTOCHROME_P450"/>
    <property type="match status" value="1"/>
</dbReference>
<dbReference type="InterPro" id="IPR001128">
    <property type="entry name" value="Cyt_P450"/>
</dbReference>
<feature type="non-terminal residue" evidence="7">
    <location>
        <position position="1"/>
    </location>
</feature>
<dbReference type="OMA" id="HAVIHEC"/>
<feature type="non-terminal residue" evidence="7">
    <location>
        <position position="194"/>
    </location>
</feature>
<dbReference type="GO" id="GO:0016712">
    <property type="term" value="F:oxidoreductase activity, acting on paired donors, with incorporation or reduction of molecular oxygen, reduced flavin or flavoprotein as one donor, and incorporation of one atom of oxygen"/>
    <property type="evidence" value="ECO:0007669"/>
    <property type="project" value="TreeGrafter"/>
</dbReference>
<dbReference type="SUPFAM" id="SSF48264">
    <property type="entry name" value="Cytochrome P450"/>
    <property type="match status" value="1"/>
</dbReference>
<keyword evidence="2 5" id="KW-0479">Metal-binding</keyword>
<organism evidence="7 8">
    <name type="scientific">Orchesella cincta</name>
    <name type="common">Springtail</name>
    <name type="synonym">Podura cincta</name>
    <dbReference type="NCBI Taxonomy" id="48709"/>
    <lineage>
        <taxon>Eukaryota</taxon>
        <taxon>Metazoa</taxon>
        <taxon>Ecdysozoa</taxon>
        <taxon>Arthropoda</taxon>
        <taxon>Hexapoda</taxon>
        <taxon>Collembola</taxon>
        <taxon>Entomobryomorpha</taxon>
        <taxon>Entomobryoidea</taxon>
        <taxon>Orchesellidae</taxon>
        <taxon>Orchesellinae</taxon>
        <taxon>Orchesella</taxon>
    </lineage>
</organism>
<gene>
    <name evidence="7" type="ORF">Ocin01_17354</name>
</gene>
<dbReference type="GO" id="GO:0006805">
    <property type="term" value="P:xenobiotic metabolic process"/>
    <property type="evidence" value="ECO:0007669"/>
    <property type="project" value="TreeGrafter"/>
</dbReference>
<dbReference type="InterPro" id="IPR017972">
    <property type="entry name" value="Cyt_P450_CS"/>
</dbReference>
<evidence type="ECO:0000313" key="7">
    <source>
        <dbReference type="EMBL" id="ODM89326.1"/>
    </source>
</evidence>
<comment type="caution">
    <text evidence="7">The sequence shown here is derived from an EMBL/GenBank/DDBJ whole genome shotgun (WGS) entry which is preliminary data.</text>
</comment>
<dbReference type="PANTHER" id="PTHR24300:SF375">
    <property type="entry name" value="CYTOCHROME P450 FAMILY"/>
    <property type="match status" value="1"/>
</dbReference>
<keyword evidence="4 6" id="KW-0503">Monooxygenase</keyword>
<keyword evidence="5 6" id="KW-0349">Heme</keyword>
<dbReference type="GO" id="GO:0020037">
    <property type="term" value="F:heme binding"/>
    <property type="evidence" value="ECO:0007669"/>
    <property type="project" value="InterPro"/>
</dbReference>
<sequence>SNTLSFAILYLIHNKDVQQKAQLEIDQVVGLFRQISLADKSILPYTEAVLLETLRLSSIVPLGLPHRMVKDTIFHDYFLPKNVTVISNLWAIHHDPKIWGDDVNEFRPERFLSDNNTRVIRHEALMPFSAGRRQCLGEGLARDTMFLFLANILQKFCIEKEPGCSAFKVEAPTGLLVEPQPFNFALKLRNIEDL</sequence>
<keyword evidence="6" id="KW-0560">Oxidoreductase</keyword>
<proteinExistence type="inferred from homology"/>
<dbReference type="PRINTS" id="PR00385">
    <property type="entry name" value="P450"/>
</dbReference>
<dbReference type="STRING" id="48709.A0A1D2M8L3"/>
<dbReference type="InterPro" id="IPR050182">
    <property type="entry name" value="Cytochrome_P450_fam2"/>
</dbReference>
<dbReference type="PRINTS" id="PR00463">
    <property type="entry name" value="EP450I"/>
</dbReference>
<evidence type="ECO:0000256" key="3">
    <source>
        <dbReference type="ARBA" id="ARBA00023004"/>
    </source>
</evidence>
<reference evidence="7 8" key="1">
    <citation type="journal article" date="2016" name="Genome Biol. Evol.">
        <title>Gene Family Evolution Reflects Adaptation to Soil Environmental Stressors in the Genome of the Collembolan Orchesella cincta.</title>
        <authorList>
            <person name="Faddeeva-Vakhrusheva A."/>
            <person name="Derks M.F."/>
            <person name="Anvar S.Y."/>
            <person name="Agamennone V."/>
            <person name="Suring W."/>
            <person name="Smit S."/>
            <person name="van Straalen N.M."/>
            <person name="Roelofs D."/>
        </authorList>
    </citation>
    <scope>NUCLEOTIDE SEQUENCE [LARGE SCALE GENOMIC DNA]</scope>
    <source>
        <tissue evidence="7">Mixed pool</tissue>
    </source>
</reference>
<dbReference type="AlphaFoldDB" id="A0A1D2M8L3"/>
<protein>
    <submittedName>
        <fullName evidence="7">Cytochrome P450 1A2</fullName>
    </submittedName>
</protein>
<dbReference type="Pfam" id="PF00067">
    <property type="entry name" value="p450"/>
    <property type="match status" value="1"/>
</dbReference>
<dbReference type="InterPro" id="IPR036396">
    <property type="entry name" value="Cyt_P450_sf"/>
</dbReference>
<evidence type="ECO:0000256" key="5">
    <source>
        <dbReference type="PIRSR" id="PIRSR602401-1"/>
    </source>
</evidence>
<feature type="binding site" description="axial binding residue" evidence="5">
    <location>
        <position position="135"/>
    </location>
    <ligand>
        <name>heme</name>
        <dbReference type="ChEBI" id="CHEBI:30413"/>
    </ligand>
    <ligandPart>
        <name>Fe</name>
        <dbReference type="ChEBI" id="CHEBI:18248"/>
    </ligandPart>
</feature>
<keyword evidence="3 5" id="KW-0408">Iron</keyword>
<dbReference type="GO" id="GO:0005737">
    <property type="term" value="C:cytoplasm"/>
    <property type="evidence" value="ECO:0007669"/>
    <property type="project" value="TreeGrafter"/>
</dbReference>
<comment type="cofactor">
    <cofactor evidence="5">
        <name>heme</name>
        <dbReference type="ChEBI" id="CHEBI:30413"/>
    </cofactor>
</comment>
<evidence type="ECO:0000313" key="8">
    <source>
        <dbReference type="Proteomes" id="UP000094527"/>
    </source>
</evidence>
<evidence type="ECO:0000256" key="2">
    <source>
        <dbReference type="ARBA" id="ARBA00022723"/>
    </source>
</evidence>
<accession>A0A1D2M8L3</accession>
<dbReference type="Proteomes" id="UP000094527">
    <property type="component" value="Unassembled WGS sequence"/>
</dbReference>
<dbReference type="GO" id="GO:0005506">
    <property type="term" value="F:iron ion binding"/>
    <property type="evidence" value="ECO:0007669"/>
    <property type="project" value="InterPro"/>
</dbReference>
<dbReference type="PANTHER" id="PTHR24300">
    <property type="entry name" value="CYTOCHROME P450 508A4-RELATED"/>
    <property type="match status" value="1"/>
</dbReference>
<dbReference type="GO" id="GO:0006082">
    <property type="term" value="P:organic acid metabolic process"/>
    <property type="evidence" value="ECO:0007669"/>
    <property type="project" value="TreeGrafter"/>
</dbReference>
<keyword evidence="8" id="KW-1185">Reference proteome</keyword>
<dbReference type="Gene3D" id="1.10.630.10">
    <property type="entry name" value="Cytochrome P450"/>
    <property type="match status" value="1"/>
</dbReference>
<evidence type="ECO:0000256" key="4">
    <source>
        <dbReference type="ARBA" id="ARBA00023033"/>
    </source>
</evidence>
<comment type="similarity">
    <text evidence="1 6">Belongs to the cytochrome P450 family.</text>
</comment>
<evidence type="ECO:0000256" key="6">
    <source>
        <dbReference type="RuleBase" id="RU000461"/>
    </source>
</evidence>